<feature type="region of interest" description="Disordered" evidence="2">
    <location>
        <begin position="300"/>
        <end position="345"/>
    </location>
</feature>
<reference evidence="4" key="1">
    <citation type="submission" date="2021-09" db="EMBL/GenBank/DDBJ databases">
        <authorList>
            <person name="Martin H S."/>
        </authorList>
    </citation>
    <scope>NUCLEOTIDE SEQUENCE</scope>
</reference>
<keyword evidence="5" id="KW-1185">Reference proteome</keyword>
<accession>A0A8J2QPP6</accession>
<evidence type="ECO:0000256" key="3">
    <source>
        <dbReference type="SAM" id="SignalP"/>
    </source>
</evidence>
<feature type="compositionally biased region" description="Basic and acidic residues" evidence="2">
    <location>
        <begin position="663"/>
        <end position="677"/>
    </location>
</feature>
<feature type="region of interest" description="Disordered" evidence="2">
    <location>
        <begin position="1940"/>
        <end position="1966"/>
    </location>
</feature>
<feature type="region of interest" description="Disordered" evidence="2">
    <location>
        <begin position="2031"/>
        <end position="2051"/>
    </location>
</feature>
<feature type="region of interest" description="Disordered" evidence="2">
    <location>
        <begin position="1273"/>
        <end position="1297"/>
    </location>
</feature>
<feature type="region of interest" description="Disordered" evidence="2">
    <location>
        <begin position="608"/>
        <end position="677"/>
    </location>
</feature>
<feature type="region of interest" description="Disordered" evidence="2">
    <location>
        <begin position="2185"/>
        <end position="2208"/>
    </location>
</feature>
<keyword evidence="1" id="KW-0175">Coiled coil</keyword>
<dbReference type="OrthoDB" id="7701360at2759"/>
<dbReference type="EMBL" id="CAKASE010000049">
    <property type="protein sequence ID" value="CAG9562933.1"/>
    <property type="molecule type" value="Genomic_DNA"/>
</dbReference>
<sequence length="2533" mass="278105">MRVLWWSVVTLLLCLAVTSAQRTQTDTARVSRRFQKSNRSFENANKTENVATNSRSPVSRRREESTVRNKPNENVSRTRSRTKPSEVSSTNTPQLQTEAMEQFDSRKSNNRLRSRRPIIDEANFDTTLNRDKSKSRQRQTSRYTTAQTVQPTQILETVTSYSEPSFRTTTKATNYDDTSRQTMETTNNQLRRRSSTFRTVEITTPSRIRGRINTRPDTRPLDLEVSGTANALISAPKDPVNVENRNSRKLKYRTRQSETDTNLTGEDVSSYGRERKSSQTRGYFTSQSVSKNILSSSTENIVEKSRNENTARATKVVKRPVSRRKTNNGLKKEKTKLSDEVTDDDNYPETFKALIQAKNASLRSKLNAEDDKNNTESDIVVSVTPIATTTENSKPPEYRLRGTYTPRNKIVNNSFPPVIPSSTVAASTQRPYKFSRKAKAVTTETPSEDNTVKTKRIETNVFHKKPIRSSFYPKRNFTRKNNISSDVPKVTITERSNGMRTFHSFKARQVLPRTAYYSRSRTSPETVAITTEGEVKDDNEVLFADKKIENTADSPLIYTSKSVTYNDTNNPSLLTRNDVNNKLQKSFVIKVNSKESIENSTDNEIINKLDEDNKPAASVDSTTQKYHATYNDPVNENKEKGATTSQPPIRNILTRKFSRKTAKPKEEQSTVAPKNRDRTLRKYSDTFSKTTEASSNGIIADSDKPKNKFSSKYRASYLDKPFYKPTVPTITTSTVEGEDILLGLDLNEISFTKTRSSLTSADLKLSESLAKPLQVMNVEASHHSPSVTVSIFDALAEILTSTPRPRISSTTEVTNNQNTNSDVKQTFDAVSNNNNVNSVRDLSSPDTAMTKDNINTVQSVQITEPTTPIVSNSMPPGESFTPSLNGEDKKNIIVTTTTIFPSTTPIPPSTTPLSARKPFAIKILYAETESPRDKTTSVSTLPKATTDNPKMVHNTMSNLILFNNKIVSSELTSMLSNNIKNIIQDMDDGSKGRLSVEMAKLLKSLIPKLYEKSITSNNDIDTSPNTTPYSLEDIKDTENIVVGGDEVINISSSNLSQNVDNTVVNSTVENLPVNIPFSLEEVGSTASTLGDQTTLTNSESITTTEGSTSVSEPFTEAPSVDVFVNNDNSVNLNDKDFTNSNTPVPFLTNFELNDFKTVDDVGLESVQNVTSSIPEPILNPVSKPISSLQISELEGIDNIEDPSQLSRLQLWILSKKARVLKMIEDLIRNHNEEIANAPLTELITNSNKNLNFSNRLNEIVNTMTTTIRNSDISDEQGMTSTSVTTLPKTTTPTIPTPLSIQSTNLLTTESSVTETSVADMTVTTPMSNSPFISMDTTEKFSPTTTTDESVYSTVTPSNADLTTLKDNEIATTNAEIVETTTPSGLEETTLVPIQTTDSNIMIEKLLDSTIAASTETSRVSQNTNERIISNARNELNVATTPVIPKKDYVIFGILPNNTVVRKDPNDNVLESLTEASPYIIYGVLPNNTIIRKFPNGTRVPRIMPKIDILPISPWSLRNPYSPIHNIPAIVRPQSNPFRVSTNTMTSTETSNNGSENRLTNDTMSSSALNIKDSSSLGISTTNMPPAEKSTASHVLSLRTTTMLPSIDEILLNSISSAIKEEMVLSSMTSSTSEPRILTLDIDPETKQIRTEKPSDGSGNTVFKFIPIDQVTVSDEESNVLKLATSKMPNSLNADIQISTTSSVTESSTQTQVQINMANDISTTTVQSTTEAFSEINSERTTIKPETTETVPTSTVPQTTFSIPEQTLITVDVATTVPSVFSTRNPTTITVEPMTLPDIAPTSTTELSTVTQTSNTNPSTLTTSNLETASSNQNEAELLQSLLQEIGRSPKNLNSFGMSKQQIQSFSQSNNVRPKKIETTTLRSIEDDIRQFEEDTKLLKALLQATGRNPAELNLPSLDNIRQIVGGATTTLVPTTDRITTTTQRTTTTTMQPTTTTVPTTTIQTTTTRPTTTTILSTTNTIQPTTKNSLNDDIRKLQEDTQLLQALLQATRNNNVKLPIISGVTSNVRVASNPFTTSKEPNPTTNNARPVYTTKPLPIITTLMPGTVTVSTLQTQQQNGEEFGISTTFRPFNERSTTTTRGAGDISTTSRSGKSSQFKLTTEIPSTSTFSDEEDLAFLQNLKSVLSTKTGNVDPETALANRVIALAVEKSLNEIQTGKITTTMKPTTTTRATTTTRRTTTRTLPNTPSIEDDIKQFEQDTKLLQALLKATGQDPSKLNLPTLPPTTRPLGGIDSTKSSNPTTVKPYGAKIAVKDELKNEQDDAKLLQTLIKLQDAQETTTQRSKIALTGQSSDEALKKLLQQAQPSGMLSEATKSSVSLSTEYGNSNDALLAALLKEQGFGPTTASSLDEQLRLAALLNQVVVTPKARRTTTPPPPPAPRRPILDGLAWLWQQWRETGPGPEGAARPNRRPAPSERPAPSGDTSSRVNWFGSGPFVGNADEKPTSNRIPLEPPSVVTTEQGPGRGQLVSAAINVTRAFSQFLGAAIQGAAQTVQSVFRYGQRAATDTYTNGSG</sequence>
<feature type="region of interest" description="Disordered" evidence="2">
    <location>
        <begin position="2416"/>
        <end position="2482"/>
    </location>
</feature>
<feature type="compositionally biased region" description="Basic and acidic residues" evidence="2">
    <location>
        <begin position="330"/>
        <end position="339"/>
    </location>
</feature>
<name>A0A8J2QPP6_9NEOP</name>
<evidence type="ECO:0000313" key="5">
    <source>
        <dbReference type="Proteomes" id="UP000789524"/>
    </source>
</evidence>
<feature type="compositionally biased region" description="Polar residues" evidence="2">
    <location>
        <begin position="85"/>
        <end position="99"/>
    </location>
</feature>
<feature type="compositionally biased region" description="Low complexity" evidence="2">
    <location>
        <begin position="2185"/>
        <end position="2202"/>
    </location>
</feature>
<evidence type="ECO:0000256" key="1">
    <source>
        <dbReference type="SAM" id="Coils"/>
    </source>
</evidence>
<feature type="chain" id="PRO_5035194124" evidence="3">
    <location>
        <begin position="21"/>
        <end position="2533"/>
    </location>
</feature>
<feature type="compositionally biased region" description="Low complexity" evidence="2">
    <location>
        <begin position="1801"/>
        <end position="1821"/>
    </location>
</feature>
<feature type="compositionally biased region" description="Basic residues" evidence="2">
    <location>
        <begin position="315"/>
        <end position="326"/>
    </location>
</feature>
<feature type="compositionally biased region" description="Polar residues" evidence="2">
    <location>
        <begin position="867"/>
        <end position="884"/>
    </location>
</feature>
<comment type="caution">
    <text evidence="4">The sequence shown here is derived from an EMBL/GenBank/DDBJ whole genome shotgun (WGS) entry which is preliminary data.</text>
</comment>
<feature type="region of interest" description="Disordered" evidence="2">
    <location>
        <begin position="1797"/>
        <end position="1821"/>
    </location>
</feature>
<feature type="region of interest" description="Disordered" evidence="2">
    <location>
        <begin position="867"/>
        <end position="886"/>
    </location>
</feature>
<feature type="region of interest" description="Disordered" evidence="2">
    <location>
        <begin position="2234"/>
        <end position="2261"/>
    </location>
</feature>
<protein>
    <submittedName>
        <fullName evidence="4">(African queen) hypothetical protein</fullName>
    </submittedName>
</protein>
<proteinExistence type="predicted"/>
<feature type="region of interest" description="Disordered" evidence="2">
    <location>
        <begin position="22"/>
        <end position="151"/>
    </location>
</feature>
<feature type="region of interest" description="Disordered" evidence="2">
    <location>
        <begin position="1328"/>
        <end position="1348"/>
    </location>
</feature>
<feature type="compositionally biased region" description="Basic and acidic residues" evidence="2">
    <location>
        <begin position="60"/>
        <end position="71"/>
    </location>
</feature>
<feature type="compositionally biased region" description="Polar residues" evidence="2">
    <location>
        <begin position="2031"/>
        <end position="2047"/>
    </location>
</feature>
<feature type="compositionally biased region" description="Polar residues" evidence="2">
    <location>
        <begin position="37"/>
        <end position="53"/>
    </location>
</feature>
<feature type="compositionally biased region" description="Low complexity" evidence="2">
    <location>
        <begin position="1279"/>
        <end position="1297"/>
    </location>
</feature>
<feature type="region of interest" description="Disordered" evidence="2">
    <location>
        <begin position="252"/>
        <end position="283"/>
    </location>
</feature>
<feature type="region of interest" description="Disordered" evidence="2">
    <location>
        <begin position="2092"/>
        <end position="2118"/>
    </location>
</feature>
<feature type="signal peptide" evidence="3">
    <location>
        <begin position="1"/>
        <end position="20"/>
    </location>
</feature>
<feature type="compositionally biased region" description="Polar residues" evidence="2">
    <location>
        <begin position="140"/>
        <end position="151"/>
    </location>
</feature>
<gene>
    <name evidence="4" type="ORF">DCHRY22_LOCUS4191</name>
</gene>
<evidence type="ECO:0000256" key="2">
    <source>
        <dbReference type="SAM" id="MobiDB-lite"/>
    </source>
</evidence>
<evidence type="ECO:0000313" key="4">
    <source>
        <dbReference type="EMBL" id="CAG9562933.1"/>
    </source>
</evidence>
<organism evidence="4 5">
    <name type="scientific">Danaus chrysippus</name>
    <name type="common">African queen</name>
    <dbReference type="NCBI Taxonomy" id="151541"/>
    <lineage>
        <taxon>Eukaryota</taxon>
        <taxon>Metazoa</taxon>
        <taxon>Ecdysozoa</taxon>
        <taxon>Arthropoda</taxon>
        <taxon>Hexapoda</taxon>
        <taxon>Insecta</taxon>
        <taxon>Pterygota</taxon>
        <taxon>Neoptera</taxon>
        <taxon>Endopterygota</taxon>
        <taxon>Lepidoptera</taxon>
        <taxon>Glossata</taxon>
        <taxon>Ditrysia</taxon>
        <taxon>Papilionoidea</taxon>
        <taxon>Nymphalidae</taxon>
        <taxon>Danainae</taxon>
        <taxon>Danaini</taxon>
        <taxon>Danaina</taxon>
        <taxon>Danaus</taxon>
        <taxon>Anosia</taxon>
    </lineage>
</organism>
<dbReference type="Proteomes" id="UP000789524">
    <property type="component" value="Unassembled WGS sequence"/>
</dbReference>
<feature type="coiled-coil region" evidence="1">
    <location>
        <begin position="1986"/>
        <end position="2013"/>
    </location>
</feature>
<keyword evidence="3" id="KW-0732">Signal</keyword>